<organism evidence="2 3">
    <name type="scientific">Streptomyces solicavernae</name>
    <dbReference type="NCBI Taxonomy" id="3043614"/>
    <lineage>
        <taxon>Bacteria</taxon>
        <taxon>Bacillati</taxon>
        <taxon>Actinomycetota</taxon>
        <taxon>Actinomycetes</taxon>
        <taxon>Kitasatosporales</taxon>
        <taxon>Streptomycetaceae</taxon>
        <taxon>Streptomyces</taxon>
    </lineage>
</organism>
<reference evidence="2 3" key="1">
    <citation type="submission" date="2023-05" db="EMBL/GenBank/DDBJ databases">
        <title>Draft genome sequence of Streptomyces sp. B-S-A8 isolated from a cave soil in Thailand.</title>
        <authorList>
            <person name="Chamroensaksri N."/>
            <person name="Muangham S."/>
        </authorList>
    </citation>
    <scope>NUCLEOTIDE SEQUENCE [LARGE SCALE GENOMIC DNA]</scope>
    <source>
        <strain evidence="2 3">B-S-A8</strain>
    </source>
</reference>
<evidence type="ECO:0000256" key="1">
    <source>
        <dbReference type="SAM" id="MobiDB-lite"/>
    </source>
</evidence>
<evidence type="ECO:0000313" key="2">
    <source>
        <dbReference type="EMBL" id="MDI3388159.1"/>
    </source>
</evidence>
<comment type="caution">
    <text evidence="2">The sequence shown here is derived from an EMBL/GenBank/DDBJ whole genome shotgun (WGS) entry which is preliminary data.</text>
</comment>
<dbReference type="Proteomes" id="UP001224661">
    <property type="component" value="Unassembled WGS sequence"/>
</dbReference>
<proteinExistence type="predicted"/>
<feature type="compositionally biased region" description="Low complexity" evidence="1">
    <location>
        <begin position="34"/>
        <end position="44"/>
    </location>
</feature>
<evidence type="ECO:0000313" key="3">
    <source>
        <dbReference type="Proteomes" id="UP001224661"/>
    </source>
</evidence>
<dbReference type="RefSeq" id="WP_282514621.1">
    <property type="nucleotide sequence ID" value="NZ_JASCIR010000015.1"/>
</dbReference>
<feature type="region of interest" description="Disordered" evidence="1">
    <location>
        <begin position="14"/>
        <end position="50"/>
    </location>
</feature>
<keyword evidence="3" id="KW-1185">Reference proteome</keyword>
<name>A0ABT6RUP0_9ACTN</name>
<protein>
    <submittedName>
        <fullName evidence="2">Uncharacterized protein</fullName>
    </submittedName>
</protein>
<sequence>MNLLARVLARLLPATGTRRRTPVADPAPAPPPRRVITPPRRSSPYARDAADDRTLYVDPPLWNTLRPYVHIHVHTRAKPVPPKQRAQAHRRWALEMALRGRDVGPERIHGVRVGRWEAA</sequence>
<accession>A0ABT6RUP0</accession>
<gene>
    <name evidence="2" type="ORF">QIS99_18405</name>
</gene>
<dbReference type="EMBL" id="JASCIR010000015">
    <property type="protein sequence ID" value="MDI3388159.1"/>
    <property type="molecule type" value="Genomic_DNA"/>
</dbReference>